<reference evidence="2 3" key="1">
    <citation type="journal article" date="2020" name="Nat. Food">
        <title>A phased Vanilla planifolia genome enables genetic improvement of flavour and production.</title>
        <authorList>
            <person name="Hasing T."/>
            <person name="Tang H."/>
            <person name="Brym M."/>
            <person name="Khazi F."/>
            <person name="Huang T."/>
            <person name="Chambers A.H."/>
        </authorList>
    </citation>
    <scope>NUCLEOTIDE SEQUENCE [LARGE SCALE GENOMIC DNA]</scope>
    <source>
        <tissue evidence="2">Leaf</tissue>
    </source>
</reference>
<keyword evidence="1" id="KW-0812">Transmembrane</keyword>
<sequence>MGKVMAMVSEGGSAVWLVCVSNLLLMLLNADAYLTRSRTRKSEGISHGATRLKIYLITFHGATPGADLKSYEYKFWDKVLGLGKGLGIQFH</sequence>
<keyword evidence="1" id="KW-0472">Membrane</keyword>
<protein>
    <submittedName>
        <fullName evidence="2">Uncharacterized protein</fullName>
    </submittedName>
</protein>
<dbReference type="AlphaFoldDB" id="A0A835PAI9"/>
<accession>A0A835PAI9</accession>
<feature type="transmembrane region" description="Helical" evidence="1">
    <location>
        <begin position="14"/>
        <end position="34"/>
    </location>
</feature>
<evidence type="ECO:0000313" key="2">
    <source>
        <dbReference type="EMBL" id="KAG0449524.1"/>
    </source>
</evidence>
<evidence type="ECO:0000256" key="1">
    <source>
        <dbReference type="SAM" id="Phobius"/>
    </source>
</evidence>
<keyword evidence="1" id="KW-1133">Transmembrane helix</keyword>
<dbReference type="Proteomes" id="UP000639772">
    <property type="component" value="Unassembled WGS sequence"/>
</dbReference>
<comment type="caution">
    <text evidence="2">The sequence shown here is derived from an EMBL/GenBank/DDBJ whole genome shotgun (WGS) entry which is preliminary data.</text>
</comment>
<organism evidence="2 3">
    <name type="scientific">Vanilla planifolia</name>
    <name type="common">Vanilla</name>
    <dbReference type="NCBI Taxonomy" id="51239"/>
    <lineage>
        <taxon>Eukaryota</taxon>
        <taxon>Viridiplantae</taxon>
        <taxon>Streptophyta</taxon>
        <taxon>Embryophyta</taxon>
        <taxon>Tracheophyta</taxon>
        <taxon>Spermatophyta</taxon>
        <taxon>Magnoliopsida</taxon>
        <taxon>Liliopsida</taxon>
        <taxon>Asparagales</taxon>
        <taxon>Orchidaceae</taxon>
        <taxon>Vanilloideae</taxon>
        <taxon>Vanilleae</taxon>
        <taxon>Vanilla</taxon>
    </lineage>
</organism>
<name>A0A835PAI9_VANPL</name>
<gene>
    <name evidence="2" type="ORF">HPP92_027283</name>
</gene>
<proteinExistence type="predicted"/>
<dbReference type="EMBL" id="JADCNM010000180">
    <property type="protein sequence ID" value="KAG0449524.1"/>
    <property type="molecule type" value="Genomic_DNA"/>
</dbReference>
<evidence type="ECO:0000313" key="3">
    <source>
        <dbReference type="Proteomes" id="UP000639772"/>
    </source>
</evidence>